<dbReference type="GO" id="GO:0009231">
    <property type="term" value="P:riboflavin biosynthetic process"/>
    <property type="evidence" value="ECO:0007669"/>
    <property type="project" value="InterPro"/>
</dbReference>
<evidence type="ECO:0000313" key="3">
    <source>
        <dbReference type="Proteomes" id="UP000005631"/>
    </source>
</evidence>
<dbReference type="InterPro" id="IPR050765">
    <property type="entry name" value="Riboflavin_Biosynth_HTPR"/>
</dbReference>
<dbReference type="InterPro" id="IPR002734">
    <property type="entry name" value="RibDG_C"/>
</dbReference>
<dbReference type="EMBL" id="CP003156">
    <property type="protein sequence ID" value="AEV33538.1"/>
    <property type="molecule type" value="Genomic_DNA"/>
</dbReference>
<dbReference type="GO" id="GO:0008703">
    <property type="term" value="F:5-amino-6-(5-phosphoribosylamino)uracil reductase activity"/>
    <property type="evidence" value="ECO:0007669"/>
    <property type="project" value="InterPro"/>
</dbReference>
<organism evidence="2 3">
    <name type="scientific">Owenweeksia hongkongensis (strain DSM 17368 / CIP 108786 / JCM 12287 / NRRL B-23963 / UST20020801)</name>
    <dbReference type="NCBI Taxonomy" id="926562"/>
    <lineage>
        <taxon>Bacteria</taxon>
        <taxon>Pseudomonadati</taxon>
        <taxon>Bacteroidota</taxon>
        <taxon>Flavobacteriia</taxon>
        <taxon>Flavobacteriales</taxon>
        <taxon>Owenweeksiaceae</taxon>
        <taxon>Owenweeksia</taxon>
    </lineage>
</organism>
<feature type="domain" description="Bacterial bifunctional deaminase-reductase C-terminal" evidence="1">
    <location>
        <begin position="3"/>
        <end position="167"/>
    </location>
</feature>
<gene>
    <name evidence="2" type="ordered locus">Oweho_2570</name>
</gene>
<sequence length="174" mass="19683">MRKISLYIAASLDGYIAKSDGDIKWLVDFPNPEKDDFGYNHFIKEVETTLMGGVTFRQIADFEEWPYPDKENFVFTRQRGEESALVTFITSDVVDFVKELRKKKGGLIWLIGGGSINTIFMQNDLVDEIILTVVPIVLGDGIPLFAKGDLNKTMKLQKTEAFSNGMVQLTYSKQ</sequence>
<reference evidence="2 3" key="1">
    <citation type="journal article" date="2012" name="Stand. Genomic Sci.">
        <title>Genome sequence of the orange-pigmented seawater bacterium Owenweeksia hongkongensis type strain (UST20020801(T)).</title>
        <authorList>
            <person name="Riedel T."/>
            <person name="Held B."/>
            <person name="Nolan M."/>
            <person name="Lucas S."/>
            <person name="Lapidus A."/>
            <person name="Tice H."/>
            <person name="Del Rio T.G."/>
            <person name="Cheng J.F."/>
            <person name="Han C."/>
            <person name="Tapia R."/>
            <person name="Goodwin L.A."/>
            <person name="Pitluck S."/>
            <person name="Liolios K."/>
            <person name="Mavromatis K."/>
            <person name="Pagani I."/>
            <person name="Ivanova N."/>
            <person name="Mikhailova N."/>
            <person name="Pati A."/>
            <person name="Chen A."/>
            <person name="Palaniappan K."/>
            <person name="Rohde M."/>
            <person name="Tindall B.J."/>
            <person name="Detter J.C."/>
            <person name="Goker M."/>
            <person name="Woyke T."/>
            <person name="Bristow J."/>
            <person name="Eisen J.A."/>
            <person name="Markowitz V."/>
            <person name="Hugenholtz P."/>
            <person name="Klenk H.P."/>
            <person name="Kyrpides N.C."/>
        </authorList>
    </citation>
    <scope>NUCLEOTIDE SEQUENCE</scope>
    <source>
        <strain evidence="3">DSM 17368 / JCM 12287 / NRRL B-23963</strain>
    </source>
</reference>
<protein>
    <submittedName>
        <fullName evidence="2">Dihydrofolate reductase</fullName>
    </submittedName>
</protein>
<dbReference type="KEGG" id="oho:Oweho_2570"/>
<dbReference type="SUPFAM" id="SSF53597">
    <property type="entry name" value="Dihydrofolate reductase-like"/>
    <property type="match status" value="1"/>
</dbReference>
<dbReference type="InterPro" id="IPR024072">
    <property type="entry name" value="DHFR-like_dom_sf"/>
</dbReference>
<dbReference type="Gene3D" id="3.40.430.10">
    <property type="entry name" value="Dihydrofolate Reductase, subunit A"/>
    <property type="match status" value="1"/>
</dbReference>
<dbReference type="Pfam" id="PF01872">
    <property type="entry name" value="RibD_C"/>
    <property type="match status" value="1"/>
</dbReference>
<dbReference type="Proteomes" id="UP000005631">
    <property type="component" value="Chromosome"/>
</dbReference>
<evidence type="ECO:0000259" key="1">
    <source>
        <dbReference type="Pfam" id="PF01872"/>
    </source>
</evidence>
<dbReference type="PANTHER" id="PTHR38011:SF11">
    <property type="entry name" value="2,5-DIAMINO-6-RIBOSYLAMINO-4(3H)-PYRIMIDINONE 5'-PHOSPHATE REDUCTASE"/>
    <property type="match status" value="1"/>
</dbReference>
<dbReference type="PANTHER" id="PTHR38011">
    <property type="entry name" value="DIHYDROFOLATE REDUCTASE FAMILY PROTEIN (AFU_ORTHOLOGUE AFUA_8G06820)"/>
    <property type="match status" value="1"/>
</dbReference>
<proteinExistence type="predicted"/>
<dbReference type="RefSeq" id="WP_014202887.1">
    <property type="nucleotide sequence ID" value="NC_016599.1"/>
</dbReference>
<dbReference type="eggNOG" id="COG0262">
    <property type="taxonomic scope" value="Bacteria"/>
</dbReference>
<accession>G8R8E5</accession>
<keyword evidence="3" id="KW-1185">Reference proteome</keyword>
<dbReference type="HOGENOM" id="CLU_043966_4_3_10"/>
<name>G8R8E5_OWEHD</name>
<dbReference type="STRING" id="926562.Oweho_2570"/>
<dbReference type="AlphaFoldDB" id="G8R8E5"/>
<evidence type="ECO:0000313" key="2">
    <source>
        <dbReference type="EMBL" id="AEV33538.1"/>
    </source>
</evidence>
<dbReference type="OrthoDB" id="195113at2"/>